<accession>A0ABX1CWY5</accession>
<evidence type="ECO:0000259" key="1">
    <source>
        <dbReference type="Pfam" id="PF22262"/>
    </source>
</evidence>
<dbReference type="RefSeq" id="WP_168136016.1">
    <property type="nucleotide sequence ID" value="NZ_JAAVJH010000018.1"/>
</dbReference>
<sequence length="143" mass="15148">MTDPLVRRTAAAQKTLDTWSKRPMKLGSSDCVRMAASHLRLLGYKVRLPNSGSYRTVRSATKALQAAGYASLEQALDAHGLERIAPAAAIVGDILMLPGVDKLGGLTVALGNGRVVGWHECAAGGAVVLQPVEYVAAWRADPR</sequence>
<name>A0ABX1CWY5_9SPHN</name>
<dbReference type="Proteomes" id="UP000732399">
    <property type="component" value="Unassembled WGS sequence"/>
</dbReference>
<dbReference type="EMBL" id="JAAVJH010000018">
    <property type="protein sequence ID" value="NJR80462.1"/>
    <property type="molecule type" value="Genomic_DNA"/>
</dbReference>
<keyword evidence="3" id="KW-1185">Reference proteome</keyword>
<dbReference type="Pfam" id="PF22262">
    <property type="entry name" value="DUF6950"/>
    <property type="match status" value="1"/>
</dbReference>
<evidence type="ECO:0000313" key="3">
    <source>
        <dbReference type="Proteomes" id="UP000732399"/>
    </source>
</evidence>
<evidence type="ECO:0000313" key="2">
    <source>
        <dbReference type="EMBL" id="NJR80462.1"/>
    </source>
</evidence>
<feature type="domain" description="DUF6950" evidence="1">
    <location>
        <begin position="10"/>
        <end position="139"/>
    </location>
</feature>
<dbReference type="InterPro" id="IPR053802">
    <property type="entry name" value="DUF6950"/>
</dbReference>
<organism evidence="2 3">
    <name type="scientific">Sphingomonas corticis</name>
    <dbReference type="NCBI Taxonomy" id="2722791"/>
    <lineage>
        <taxon>Bacteria</taxon>
        <taxon>Pseudomonadati</taxon>
        <taxon>Pseudomonadota</taxon>
        <taxon>Alphaproteobacteria</taxon>
        <taxon>Sphingomonadales</taxon>
        <taxon>Sphingomonadaceae</taxon>
        <taxon>Sphingomonas</taxon>
    </lineage>
</organism>
<gene>
    <name evidence="2" type="ORF">HBH26_17935</name>
</gene>
<proteinExistence type="predicted"/>
<comment type="caution">
    <text evidence="2">The sequence shown here is derived from an EMBL/GenBank/DDBJ whole genome shotgun (WGS) entry which is preliminary data.</text>
</comment>
<protein>
    <recommendedName>
        <fullName evidence="1">DUF6950 domain-containing protein</fullName>
    </recommendedName>
</protein>
<reference evidence="2 3" key="1">
    <citation type="submission" date="2020-03" db="EMBL/GenBank/DDBJ databases">
        <authorList>
            <person name="Wang L."/>
            <person name="He N."/>
            <person name="Li Y."/>
            <person name="Fang Y."/>
            <person name="Zhang F."/>
        </authorList>
    </citation>
    <scope>NUCLEOTIDE SEQUENCE [LARGE SCALE GENOMIC DNA]</scope>
    <source>
        <strain evidence="2 3">36D10-4-7</strain>
    </source>
</reference>